<feature type="non-terminal residue" evidence="1">
    <location>
        <position position="261"/>
    </location>
</feature>
<organism evidence="1 2">
    <name type="scientific">Aduncisulcus paluster</name>
    <dbReference type="NCBI Taxonomy" id="2918883"/>
    <lineage>
        <taxon>Eukaryota</taxon>
        <taxon>Metamonada</taxon>
        <taxon>Carpediemonas-like organisms</taxon>
        <taxon>Aduncisulcus</taxon>
    </lineage>
</organism>
<sequence>MADNTTSAADKARDFLRAIYGSENQIWTCGFRDIASGDWTGAMGVERLERFGSTEGDFYFCIGVMDPNAPQRGNGHVIRQRLIIADDIGTKANKDVWAGMLALGFPAPTFQIETSPGNETWGWVLNDAVERDDADGWADIARIRAWLTAKVLTDPGVADPARYIRFPFGWNSKDKYRDPATGAKPRVHLVDFDFSQRVSLEDFGRALHFGDANWRDIPLPPAAMGAADLSRMGAIRRKADLNNPEPLMVLWQELGGNLRQV</sequence>
<name>A0ABQ5K1I6_9EUKA</name>
<comment type="caution">
    <text evidence="1">The sequence shown here is derived from an EMBL/GenBank/DDBJ whole genome shotgun (WGS) entry which is preliminary data.</text>
</comment>
<keyword evidence="2" id="KW-1185">Reference proteome</keyword>
<dbReference type="EMBL" id="BQXS01012185">
    <property type="protein sequence ID" value="GKT20172.1"/>
    <property type="molecule type" value="Genomic_DNA"/>
</dbReference>
<gene>
    <name evidence="1" type="ORF">ADUPG1_011680</name>
</gene>
<dbReference type="Proteomes" id="UP001057375">
    <property type="component" value="Unassembled WGS sequence"/>
</dbReference>
<accession>A0ABQ5K1I6</accession>
<proteinExistence type="predicted"/>
<protein>
    <submittedName>
        <fullName evidence="1">AAA family ATPase</fullName>
    </submittedName>
</protein>
<dbReference type="Gene3D" id="3.30.70.1790">
    <property type="entry name" value="RepB DNA-primase, N-terminal domain"/>
    <property type="match status" value="1"/>
</dbReference>
<reference evidence="1" key="1">
    <citation type="submission" date="2022-03" db="EMBL/GenBank/DDBJ databases">
        <title>Draft genome sequence of Aduncisulcus paluster, a free-living microaerophilic Fornicata.</title>
        <authorList>
            <person name="Yuyama I."/>
            <person name="Kume K."/>
            <person name="Tamura T."/>
            <person name="Inagaki Y."/>
            <person name="Hashimoto T."/>
        </authorList>
    </citation>
    <scope>NUCLEOTIDE SEQUENCE</scope>
    <source>
        <strain evidence="1">NY0171</strain>
    </source>
</reference>
<evidence type="ECO:0000313" key="2">
    <source>
        <dbReference type="Proteomes" id="UP001057375"/>
    </source>
</evidence>
<evidence type="ECO:0000313" key="1">
    <source>
        <dbReference type="EMBL" id="GKT20172.1"/>
    </source>
</evidence>